<sequence length="1317" mass="146939">MKPSGILEGVLGVITLCCLVELTKGEHHHRFNLTAPAVYYVFSGDVQVRYEMPLDLNLPSGVIELYSYYNATYTYVYRQSLPGDAKKGTISFICGIIDSAGKYVFRLYTHPNGELLSSTKIMNAQWPNFDFLLPRVHTALTTNIAISFRSSGAGCNSQQPLSKFWIEVVHYGRLSNKTVLKEPSVVKKFEIKELTRLVTNSKIVPCKLIDLDGEYRALLKSNHNGETLIAQSNSMKVEWSERYTLLIPYSSVFPYCRNAMGVAYSHPQCIGDNDKVRMFAQEQAASGSIASPTSLTYVTERRVRRDKGSVTFECDLFHFSMLRYCFKYISVANNGAVTEQVLKCVATKDGAAPVEDGNWSEWSEWGECTATCGKGKHSRYRLCNNPTPSPGGKFCKGENIIWEDCTVDCRRLSRSTEPPTTTELPPPPPCACGCHLKDPSGKIVAMSACKGDSRWVIETKKGQGIRLEFKEFNLMDNVQWLKVRDGNKQMSELLVYHTGCQLPKTIVSSGNILLLEFVISRSDGKPAVGLNGHGFIAEYSTVAAVIPESFVSGSPKEGGTWKSTITIVAITLCCAIVLAASIFALHHCVWRRRRKKYGYTLTRTEENGFIPSAAKRSALRNASSEVTYKPTGRQTPNDTPYALMVSRSETNCNEYTNLQKSPTKESTGANCRLGSRGQSLHSSHNSLLGEGIDMAEAGPSHQPHQELRSKSLPHPARSPVKSPYAVNATENDFVHDAKFLHASPMPENMSPTHKHKSRTRRHSDDDYENHRHERHRHRRRHDDDYEEIGREHRHHRHRHRDRGEGERDGMISPTHHHHNKSQPHNYEYIKRSDRRAKSPVKSPTKEIIQVRRSPTKDINRTLDRSPSKEMARTRGHSPTKEYVRASPSIQKIKERDMYGASPVAHRRDRAQYRESPHLHHKLSRENYGGTHGRKRGQPTSPPEKTGRGTPKPALHLLDTVDPDGKHVSQGGSKGKGHGKKSKSHKHHQQQDDPSLSSHSQQQPVAMETINENIPLPGSTSDRSDQLKKTKNRPNTPAAQALNATSPHFEVWDKQKTPPGIPEGSTSPGVHQEPKVLQSHIPTPSSDGGAKDTPKDTKPDDKGKSLKRYSSSSKDSTMDSDKSGKKKSKSSDKLKAKDSNGKSITPHTTPEGGESVVPPREVFHMQTFQPQFPKPYSSIFQSRPDTKKLTLPVRPLTKSNVGNPHNNGVVLEDQVAIEKLKMKSPPPVRPRHLPPIPGTPPVSNKSKTSTPSDVFSADGYEFDDYIPVLPGSFLNMEETYNICWPRFDGSGESPSPQENDKGEVSKTDTPDQNPADKI</sequence>
<feature type="compositionally biased region" description="Polar residues" evidence="3">
    <location>
        <begin position="676"/>
        <end position="686"/>
    </location>
</feature>
<feature type="compositionally biased region" description="Basic and acidic residues" evidence="3">
    <location>
        <begin position="854"/>
        <end position="883"/>
    </location>
</feature>
<dbReference type="PANTHER" id="PTHR16311">
    <property type="entry name" value="THROMBOSPONDIN TYPE I DOMAIN-CONTAINING 1"/>
    <property type="match status" value="1"/>
</dbReference>
<feature type="region of interest" description="Disordered" evidence="3">
    <location>
        <begin position="1283"/>
        <end position="1317"/>
    </location>
</feature>
<dbReference type="STRING" id="7574.A0A1S3JJP1"/>
<dbReference type="SMART" id="SM00209">
    <property type="entry name" value="TSP1"/>
    <property type="match status" value="1"/>
</dbReference>
<dbReference type="Proteomes" id="UP000085678">
    <property type="component" value="Unplaced"/>
</dbReference>
<evidence type="ECO:0000256" key="4">
    <source>
        <dbReference type="SAM" id="SignalP"/>
    </source>
</evidence>
<dbReference type="Gene3D" id="2.20.100.10">
    <property type="entry name" value="Thrombospondin type-1 (TSP1) repeat"/>
    <property type="match status" value="1"/>
</dbReference>
<dbReference type="GeneID" id="106173518"/>
<feature type="compositionally biased region" description="Basic residues" evidence="3">
    <location>
        <begin position="974"/>
        <end position="987"/>
    </location>
</feature>
<feature type="compositionally biased region" description="Polar residues" evidence="3">
    <location>
        <begin position="1240"/>
        <end position="1252"/>
    </location>
</feature>
<dbReference type="RefSeq" id="XP_013410124.1">
    <property type="nucleotide sequence ID" value="XM_013554670.1"/>
</dbReference>
<dbReference type="InterPro" id="IPR056219">
    <property type="entry name" value="THSD1_D3"/>
</dbReference>
<protein>
    <submittedName>
        <fullName evidence="7">Uncharacterized protein LOC106173518</fullName>
    </submittedName>
</protein>
<evidence type="ECO:0000256" key="3">
    <source>
        <dbReference type="SAM" id="MobiDB-lite"/>
    </source>
</evidence>
<evidence type="ECO:0000256" key="1">
    <source>
        <dbReference type="ARBA" id="ARBA00023157"/>
    </source>
</evidence>
<reference evidence="7" key="1">
    <citation type="submission" date="2025-08" db="UniProtKB">
        <authorList>
            <consortium name="RefSeq"/>
        </authorList>
    </citation>
    <scope>IDENTIFICATION</scope>
    <source>
        <tissue evidence="7">Gonads</tissue>
    </source>
</reference>
<dbReference type="InterPro" id="IPR000884">
    <property type="entry name" value="TSP1_rpt"/>
</dbReference>
<dbReference type="PROSITE" id="PS50092">
    <property type="entry name" value="TSP1"/>
    <property type="match status" value="1"/>
</dbReference>
<feature type="compositionally biased region" description="Basic and acidic residues" evidence="3">
    <location>
        <begin position="781"/>
        <end position="790"/>
    </location>
</feature>
<dbReference type="InterPro" id="IPR036383">
    <property type="entry name" value="TSP1_rpt_sf"/>
</dbReference>
<dbReference type="OrthoDB" id="446173at2759"/>
<dbReference type="InterPro" id="IPR038877">
    <property type="entry name" value="THSD1"/>
</dbReference>
<keyword evidence="1" id="KW-1015">Disulfide bond</keyword>
<dbReference type="GO" id="GO:0071944">
    <property type="term" value="C:cell periphery"/>
    <property type="evidence" value="ECO:0007669"/>
    <property type="project" value="TreeGrafter"/>
</dbReference>
<feature type="compositionally biased region" description="Basic residues" evidence="3">
    <location>
        <begin position="752"/>
        <end position="761"/>
    </location>
</feature>
<feature type="domain" description="CUB" evidence="5">
    <location>
        <begin position="432"/>
        <end position="542"/>
    </location>
</feature>
<feature type="compositionally biased region" description="Basic and acidic residues" evidence="3">
    <location>
        <begin position="1297"/>
        <end position="1317"/>
    </location>
</feature>
<evidence type="ECO:0000259" key="5">
    <source>
        <dbReference type="PROSITE" id="PS01180"/>
    </source>
</evidence>
<feature type="compositionally biased region" description="Polar residues" evidence="3">
    <location>
        <begin position="1032"/>
        <end position="1045"/>
    </location>
</feature>
<dbReference type="Pfam" id="PF00090">
    <property type="entry name" value="TSP_1"/>
    <property type="match status" value="1"/>
</dbReference>
<evidence type="ECO:0000313" key="6">
    <source>
        <dbReference type="Proteomes" id="UP000085678"/>
    </source>
</evidence>
<dbReference type="InParanoid" id="A0A1S3JJP1"/>
<gene>
    <name evidence="7" type="primary">LOC106173518</name>
</gene>
<feature type="region of interest" description="Disordered" evidence="3">
    <location>
        <begin position="741"/>
        <end position="826"/>
    </location>
</feature>
<dbReference type="PANTHER" id="PTHR16311:SF3">
    <property type="entry name" value="THROMBOSPONDIN TYPE-1 DOMAIN-CONTAINING PROTEIN 1"/>
    <property type="match status" value="1"/>
</dbReference>
<dbReference type="SUPFAM" id="SSF82895">
    <property type="entry name" value="TSP-1 type 1 repeat"/>
    <property type="match status" value="1"/>
</dbReference>
<dbReference type="KEGG" id="lak:106173518"/>
<feature type="compositionally biased region" description="Polar residues" evidence="3">
    <location>
        <begin position="659"/>
        <end position="669"/>
    </location>
</feature>
<dbReference type="SMART" id="SM00042">
    <property type="entry name" value="CUB"/>
    <property type="match status" value="1"/>
</dbReference>
<keyword evidence="6" id="KW-1185">Reference proteome</keyword>
<feature type="region of interest" description="Disordered" evidence="3">
    <location>
        <begin position="659"/>
        <end position="722"/>
    </location>
</feature>
<organism evidence="6 7">
    <name type="scientific">Lingula anatina</name>
    <name type="common">Brachiopod</name>
    <name type="synonym">Lingula unguis</name>
    <dbReference type="NCBI Taxonomy" id="7574"/>
    <lineage>
        <taxon>Eukaryota</taxon>
        <taxon>Metazoa</taxon>
        <taxon>Spiralia</taxon>
        <taxon>Lophotrochozoa</taxon>
        <taxon>Brachiopoda</taxon>
        <taxon>Linguliformea</taxon>
        <taxon>Lingulata</taxon>
        <taxon>Lingulida</taxon>
        <taxon>Linguloidea</taxon>
        <taxon>Lingulidae</taxon>
        <taxon>Lingula</taxon>
    </lineage>
</organism>
<feature type="chain" id="PRO_5010353398" evidence="4">
    <location>
        <begin position="26"/>
        <end position="1317"/>
    </location>
</feature>
<proteinExistence type="predicted"/>
<keyword evidence="4" id="KW-0732">Signal</keyword>
<feature type="region of interest" description="Disordered" evidence="3">
    <location>
        <begin position="852"/>
        <end position="1182"/>
    </location>
</feature>
<dbReference type="InterPro" id="IPR035914">
    <property type="entry name" value="Sperma_CUB_dom_sf"/>
</dbReference>
<feature type="compositionally biased region" description="Basic and acidic residues" evidence="3">
    <location>
        <begin position="1115"/>
        <end position="1139"/>
    </location>
</feature>
<dbReference type="SUPFAM" id="SSF49854">
    <property type="entry name" value="Spermadhesin, CUB domain"/>
    <property type="match status" value="1"/>
</dbReference>
<dbReference type="FunFam" id="2.20.100.10:FF:000001">
    <property type="entry name" value="semaphorin-5A isoform X1"/>
    <property type="match status" value="1"/>
</dbReference>
<feature type="compositionally biased region" description="Pro residues" evidence="3">
    <location>
        <begin position="1223"/>
        <end position="1239"/>
    </location>
</feature>
<comment type="caution">
    <text evidence="2">Lacks conserved residue(s) required for the propagation of feature annotation.</text>
</comment>
<dbReference type="Pfam" id="PF24311">
    <property type="entry name" value="THSD1_D3"/>
    <property type="match status" value="1"/>
</dbReference>
<feature type="compositionally biased region" description="Basic and acidic residues" evidence="3">
    <location>
        <begin position="1088"/>
        <end position="1103"/>
    </location>
</feature>
<name>A0A1S3JJP1_LINAN</name>
<feature type="compositionally biased region" description="Basic and acidic residues" evidence="3">
    <location>
        <begin position="762"/>
        <end position="771"/>
    </location>
</feature>
<dbReference type="CDD" id="cd00041">
    <property type="entry name" value="CUB"/>
    <property type="match status" value="1"/>
</dbReference>
<dbReference type="InterPro" id="IPR000859">
    <property type="entry name" value="CUB_dom"/>
</dbReference>
<dbReference type="Pfam" id="PF00431">
    <property type="entry name" value="CUB"/>
    <property type="match status" value="1"/>
</dbReference>
<evidence type="ECO:0000256" key="2">
    <source>
        <dbReference type="PROSITE-ProRule" id="PRU00059"/>
    </source>
</evidence>
<dbReference type="Gene3D" id="2.60.120.290">
    <property type="entry name" value="Spermadhesin, CUB domain"/>
    <property type="match status" value="1"/>
</dbReference>
<accession>A0A1S3JJP1</accession>
<feature type="region of interest" description="Disordered" evidence="3">
    <location>
        <begin position="1222"/>
        <end position="1255"/>
    </location>
</feature>
<feature type="signal peptide" evidence="4">
    <location>
        <begin position="1"/>
        <end position="25"/>
    </location>
</feature>
<evidence type="ECO:0000313" key="7">
    <source>
        <dbReference type="RefSeq" id="XP_013410124.1"/>
    </source>
</evidence>
<feature type="compositionally biased region" description="Basic residues" evidence="3">
    <location>
        <begin position="791"/>
        <end position="800"/>
    </location>
</feature>
<dbReference type="PROSITE" id="PS01180">
    <property type="entry name" value="CUB"/>
    <property type="match status" value="1"/>
</dbReference>
<feature type="compositionally biased region" description="Polar residues" evidence="3">
    <location>
        <begin position="991"/>
        <end position="1003"/>
    </location>
</feature>